<accession>A0ABN8ZQ49</accession>
<dbReference type="EMBL" id="OX459940">
    <property type="protein sequence ID" value="CAI9175101.1"/>
    <property type="molecule type" value="Genomic_DNA"/>
</dbReference>
<dbReference type="Proteomes" id="UP001176941">
    <property type="component" value="Chromosome 4"/>
</dbReference>
<evidence type="ECO:0000313" key="2">
    <source>
        <dbReference type="EMBL" id="CAI9175101.1"/>
    </source>
</evidence>
<name>A0ABN8ZQ49_RANTA</name>
<keyword evidence="3" id="KW-1185">Reference proteome</keyword>
<feature type="region of interest" description="Disordered" evidence="1">
    <location>
        <begin position="1"/>
        <end position="52"/>
    </location>
</feature>
<protein>
    <submittedName>
        <fullName evidence="2">Uncharacterized protein</fullName>
    </submittedName>
</protein>
<organism evidence="2 3">
    <name type="scientific">Rangifer tarandus platyrhynchus</name>
    <name type="common">Svalbard reindeer</name>
    <dbReference type="NCBI Taxonomy" id="3082113"/>
    <lineage>
        <taxon>Eukaryota</taxon>
        <taxon>Metazoa</taxon>
        <taxon>Chordata</taxon>
        <taxon>Craniata</taxon>
        <taxon>Vertebrata</taxon>
        <taxon>Euteleostomi</taxon>
        <taxon>Mammalia</taxon>
        <taxon>Eutheria</taxon>
        <taxon>Laurasiatheria</taxon>
        <taxon>Artiodactyla</taxon>
        <taxon>Ruminantia</taxon>
        <taxon>Pecora</taxon>
        <taxon>Cervidae</taxon>
        <taxon>Odocoileinae</taxon>
        <taxon>Rangifer</taxon>
    </lineage>
</organism>
<evidence type="ECO:0000313" key="3">
    <source>
        <dbReference type="Proteomes" id="UP001176941"/>
    </source>
</evidence>
<gene>
    <name evidence="2" type="ORF">MRATA1EN1_LOCUS24063</name>
</gene>
<sequence length="117" mass="12155">MVGNSLRVLPVEAPSPRGRGHLGIMQSGSTPGCTHTGPGAPVQAGGLPPQTALPLQQSCRQQRPDASGQGQRAFTILADPLAHGEAPLLVRGSRAPRVPMFPVRGQDLQGAPRRVSD</sequence>
<proteinExistence type="predicted"/>
<evidence type="ECO:0000256" key="1">
    <source>
        <dbReference type="SAM" id="MobiDB-lite"/>
    </source>
</evidence>
<feature type="region of interest" description="Disordered" evidence="1">
    <location>
        <begin position="98"/>
        <end position="117"/>
    </location>
</feature>
<reference evidence="2" key="1">
    <citation type="submission" date="2023-04" db="EMBL/GenBank/DDBJ databases">
        <authorList>
            <consortium name="ELIXIR-Norway"/>
        </authorList>
    </citation>
    <scope>NUCLEOTIDE SEQUENCE [LARGE SCALE GENOMIC DNA]</scope>
</reference>